<dbReference type="AlphaFoldDB" id="A0AAV4LV08"/>
<dbReference type="InterPro" id="IPR001841">
    <property type="entry name" value="Znf_RING"/>
</dbReference>
<name>A0AAV4LV08_BABCB</name>
<keyword evidence="12" id="KW-1185">Reference proteome</keyword>
<gene>
    <name evidence="11" type="ORF">BcabD6B2_31200</name>
</gene>
<sequence length="452" mass="49949">MNSGSREFGEPPHMDVVNHFVGPSLQRQSSRVRTSTGSAGMFSDVTGSWAHGQGLCSARNHGLCEFGTDGNARNPAAECQGRSVSRFTSIPTYPALVNRGSLPPNPFVEQPLSSRQASVMGDRAFVDAQAMRSQTTSLGGATPRLTRTQRSYINESPPSAREALTMRFIKANMTRTPSHQSGSQSGRTASISHAAVPMMRNCSAPAAAALSRTTSIQPDIATSSSNYPPRRTCTRGYAQRQISEPLGPHEVPAGPTLASLQQDIETLNRVLNDFRQNFRFTHGMFSGLPNAPQTFRMQSEHGADVHSLYTSPRSGVGQAEYREEMVQTPRAPRTPRTPRTPREGVDPGQIEYVQPTQMYYDVSEVADNVSTPRGLPDDIISQFPVTEFDPVAAEKWDEDTRRCSICLDEYEQTQLIRRLACTHGYHKECIDEWLARSTVCPICKFDYRIMLE</sequence>
<evidence type="ECO:0000256" key="2">
    <source>
        <dbReference type="ARBA" id="ARBA00012483"/>
    </source>
</evidence>
<keyword evidence="3" id="KW-0808">Transferase</keyword>
<organism evidence="11 12">
    <name type="scientific">Babesia caballi</name>
    <dbReference type="NCBI Taxonomy" id="5871"/>
    <lineage>
        <taxon>Eukaryota</taxon>
        <taxon>Sar</taxon>
        <taxon>Alveolata</taxon>
        <taxon>Apicomplexa</taxon>
        <taxon>Aconoidasida</taxon>
        <taxon>Piroplasmida</taxon>
        <taxon>Babesiidae</taxon>
        <taxon>Babesia</taxon>
    </lineage>
</organism>
<dbReference type="InterPro" id="IPR045191">
    <property type="entry name" value="MBR1/2-like"/>
</dbReference>
<reference evidence="11 12" key="1">
    <citation type="submission" date="2021-06" db="EMBL/GenBank/DDBJ databases">
        <title>Genome sequence of Babesia caballi.</title>
        <authorList>
            <person name="Yamagishi J."/>
            <person name="Kidaka T."/>
            <person name="Ochi A."/>
        </authorList>
    </citation>
    <scope>NUCLEOTIDE SEQUENCE [LARGE SCALE GENOMIC DNA]</scope>
    <source>
        <strain evidence="11">USDA-D6B2</strain>
    </source>
</reference>
<feature type="domain" description="RING-type" evidence="10">
    <location>
        <begin position="403"/>
        <end position="444"/>
    </location>
</feature>
<keyword evidence="6" id="KW-0833">Ubl conjugation pathway</keyword>
<evidence type="ECO:0000313" key="12">
    <source>
        <dbReference type="Proteomes" id="UP001497744"/>
    </source>
</evidence>
<evidence type="ECO:0000313" key="11">
    <source>
        <dbReference type="EMBL" id="GIX63685.1"/>
    </source>
</evidence>
<dbReference type="PROSITE" id="PS50089">
    <property type="entry name" value="ZF_RING_2"/>
    <property type="match status" value="1"/>
</dbReference>
<evidence type="ECO:0000256" key="1">
    <source>
        <dbReference type="ARBA" id="ARBA00000900"/>
    </source>
</evidence>
<dbReference type="PANTHER" id="PTHR22937">
    <property type="entry name" value="E3 UBIQUITIN-PROTEIN LIGASE RNF165"/>
    <property type="match status" value="1"/>
</dbReference>
<evidence type="ECO:0000259" key="10">
    <source>
        <dbReference type="PROSITE" id="PS50089"/>
    </source>
</evidence>
<evidence type="ECO:0000256" key="5">
    <source>
        <dbReference type="ARBA" id="ARBA00022771"/>
    </source>
</evidence>
<evidence type="ECO:0000256" key="6">
    <source>
        <dbReference type="ARBA" id="ARBA00022786"/>
    </source>
</evidence>
<dbReference type="InterPro" id="IPR013083">
    <property type="entry name" value="Znf_RING/FYVE/PHD"/>
</dbReference>
<dbReference type="PANTHER" id="PTHR22937:SF65">
    <property type="entry name" value="E3 UBIQUITIN-PROTEIN LIGASE ARK2C"/>
    <property type="match status" value="1"/>
</dbReference>
<evidence type="ECO:0000256" key="3">
    <source>
        <dbReference type="ARBA" id="ARBA00022679"/>
    </source>
</evidence>
<dbReference type="GO" id="GO:0061630">
    <property type="term" value="F:ubiquitin protein ligase activity"/>
    <property type="evidence" value="ECO:0007669"/>
    <property type="project" value="UniProtKB-EC"/>
</dbReference>
<dbReference type="GeneID" id="94195166"/>
<feature type="region of interest" description="Disordered" evidence="9">
    <location>
        <begin position="324"/>
        <end position="347"/>
    </location>
</feature>
<keyword evidence="5 8" id="KW-0863">Zinc-finger</keyword>
<accession>A0AAV4LV08</accession>
<dbReference type="Proteomes" id="UP001497744">
    <property type="component" value="Unassembled WGS sequence"/>
</dbReference>
<dbReference type="GO" id="GO:0008270">
    <property type="term" value="F:zinc ion binding"/>
    <property type="evidence" value="ECO:0007669"/>
    <property type="project" value="UniProtKB-KW"/>
</dbReference>
<comment type="catalytic activity">
    <reaction evidence="1">
        <text>S-ubiquitinyl-[E2 ubiquitin-conjugating enzyme]-L-cysteine + [acceptor protein]-L-lysine = [E2 ubiquitin-conjugating enzyme]-L-cysteine + N(6)-ubiquitinyl-[acceptor protein]-L-lysine.</text>
        <dbReference type="EC" id="2.3.2.27"/>
    </reaction>
</comment>
<keyword evidence="4" id="KW-0479">Metal-binding</keyword>
<dbReference type="RefSeq" id="XP_067715754.1">
    <property type="nucleotide sequence ID" value="XM_067859653.1"/>
</dbReference>
<comment type="caution">
    <text evidence="11">The sequence shown here is derived from an EMBL/GenBank/DDBJ whole genome shotgun (WGS) entry which is preliminary data.</text>
</comment>
<dbReference type="EC" id="2.3.2.27" evidence="2"/>
<evidence type="ECO:0000256" key="4">
    <source>
        <dbReference type="ARBA" id="ARBA00022723"/>
    </source>
</evidence>
<dbReference type="Gene3D" id="3.30.40.10">
    <property type="entry name" value="Zinc/RING finger domain, C3HC4 (zinc finger)"/>
    <property type="match status" value="1"/>
</dbReference>
<dbReference type="Pfam" id="PF13639">
    <property type="entry name" value="zf-RING_2"/>
    <property type="match status" value="1"/>
</dbReference>
<evidence type="ECO:0000256" key="8">
    <source>
        <dbReference type="PROSITE-ProRule" id="PRU00175"/>
    </source>
</evidence>
<keyword evidence="7" id="KW-0862">Zinc</keyword>
<dbReference type="SMART" id="SM00184">
    <property type="entry name" value="RING"/>
    <property type="match status" value="1"/>
</dbReference>
<evidence type="ECO:0000256" key="7">
    <source>
        <dbReference type="ARBA" id="ARBA00022833"/>
    </source>
</evidence>
<dbReference type="SUPFAM" id="SSF57850">
    <property type="entry name" value="RING/U-box"/>
    <property type="match status" value="1"/>
</dbReference>
<evidence type="ECO:0000256" key="9">
    <source>
        <dbReference type="SAM" id="MobiDB-lite"/>
    </source>
</evidence>
<proteinExistence type="predicted"/>
<dbReference type="EMBL" id="BPLF01000002">
    <property type="protein sequence ID" value="GIX63685.1"/>
    <property type="molecule type" value="Genomic_DNA"/>
</dbReference>
<protein>
    <recommendedName>
        <fullName evidence="2">RING-type E3 ubiquitin transferase</fullName>
        <ecNumber evidence="2">2.3.2.27</ecNumber>
    </recommendedName>
</protein>